<evidence type="ECO:0000313" key="4">
    <source>
        <dbReference type="EMBL" id="RKS26827.1"/>
    </source>
</evidence>
<dbReference type="Gene3D" id="2.60.120.200">
    <property type="match status" value="1"/>
</dbReference>
<name>A0A495MLK2_9FLAO</name>
<evidence type="ECO:0000256" key="1">
    <source>
        <dbReference type="ARBA" id="ARBA00022729"/>
    </source>
</evidence>
<evidence type="ECO:0000313" key="5">
    <source>
        <dbReference type="Proteomes" id="UP000277579"/>
    </source>
</evidence>
<comment type="caution">
    <text evidence="4">The sequence shown here is derived from an EMBL/GenBank/DDBJ whole genome shotgun (WGS) entry which is preliminary data.</text>
</comment>
<dbReference type="OrthoDB" id="1405746at2"/>
<dbReference type="EMBL" id="RBLC01000001">
    <property type="protein sequence ID" value="RKS26827.1"/>
    <property type="molecule type" value="Genomic_DNA"/>
</dbReference>
<dbReference type="InterPro" id="IPR026444">
    <property type="entry name" value="Secre_tail"/>
</dbReference>
<protein>
    <submittedName>
        <fullName evidence="4">Putative secreted protein (Por secretion system target)</fullName>
    </submittedName>
</protein>
<sequence>MKKTLLSLFMLTALSAANAQNVFSYGFDGTTESLDAAGWIRTNQSTPATTTLWTNADYEGPLEDPIFGSDSPVGHAGGTNSFALVNFTSTGTINPVTGAASGSGNISNWLITPVITVQNGDIVSFYTRKGTDGTEDYPDRLELRMSSATTHTTPTGGATNVGSFTTVGVTVNPTLVAGFVYPKTWTQYTFTVSGLAAPTAVKFAFRYFVNNGGAAGANSDIIGIDTFSVDRTLSTNDFFAANFAVYPNPSNGLVNLASKNNMAINAIQITDLNGRVVRNINTNGVSETQINISDLTTGLYFLNVQTDSGSGTTKIVKN</sequence>
<keyword evidence="5" id="KW-1185">Reference proteome</keyword>
<dbReference type="AlphaFoldDB" id="A0A495MLK2"/>
<reference evidence="4 5" key="1">
    <citation type="submission" date="2018-10" db="EMBL/GenBank/DDBJ databases">
        <title>Genomic Encyclopedia of Archaeal and Bacterial Type Strains, Phase II (KMG-II): from individual species to whole genera.</title>
        <authorList>
            <person name="Goeker M."/>
        </authorList>
    </citation>
    <scope>NUCLEOTIDE SEQUENCE [LARGE SCALE GENOMIC DNA]</scope>
    <source>
        <strain evidence="4 5">DSM 29537</strain>
    </source>
</reference>
<evidence type="ECO:0000259" key="3">
    <source>
        <dbReference type="Pfam" id="PF18962"/>
    </source>
</evidence>
<proteinExistence type="predicted"/>
<dbReference type="NCBIfam" id="TIGR04183">
    <property type="entry name" value="Por_Secre_tail"/>
    <property type="match status" value="1"/>
</dbReference>
<dbReference type="RefSeq" id="WP_121376116.1">
    <property type="nucleotide sequence ID" value="NZ_RBLC01000001.1"/>
</dbReference>
<feature type="domain" description="Secretion system C-terminal sorting" evidence="3">
    <location>
        <begin position="245"/>
        <end position="316"/>
    </location>
</feature>
<organism evidence="4 5">
    <name type="scientific">Flavobacterium endophyticum</name>
    <dbReference type="NCBI Taxonomy" id="1540163"/>
    <lineage>
        <taxon>Bacteria</taxon>
        <taxon>Pseudomonadati</taxon>
        <taxon>Bacteroidota</taxon>
        <taxon>Flavobacteriia</taxon>
        <taxon>Flavobacteriales</taxon>
        <taxon>Flavobacteriaceae</taxon>
        <taxon>Flavobacterium</taxon>
    </lineage>
</organism>
<dbReference type="NCBIfam" id="NF038128">
    <property type="entry name" value="choice_anch_J"/>
    <property type="match status" value="1"/>
</dbReference>
<feature type="chain" id="PRO_5019843662" evidence="2">
    <location>
        <begin position="20"/>
        <end position="318"/>
    </location>
</feature>
<keyword evidence="1 2" id="KW-0732">Signal</keyword>
<accession>A0A495MLK2</accession>
<dbReference type="Proteomes" id="UP000277579">
    <property type="component" value="Unassembled WGS sequence"/>
</dbReference>
<gene>
    <name evidence="4" type="ORF">CLV94_1897</name>
</gene>
<dbReference type="Pfam" id="PF18962">
    <property type="entry name" value="Por_Secre_tail"/>
    <property type="match status" value="1"/>
</dbReference>
<evidence type="ECO:0000256" key="2">
    <source>
        <dbReference type="SAM" id="SignalP"/>
    </source>
</evidence>
<feature type="signal peptide" evidence="2">
    <location>
        <begin position="1"/>
        <end position="19"/>
    </location>
</feature>